<dbReference type="eggNOG" id="COG5423">
    <property type="taxonomic scope" value="Bacteria"/>
</dbReference>
<evidence type="ECO:0000313" key="1">
    <source>
        <dbReference type="EMBL" id="AER67205.1"/>
    </source>
</evidence>
<dbReference type="Pfam" id="PF10050">
    <property type="entry name" value="DUF2284"/>
    <property type="match status" value="1"/>
</dbReference>
<evidence type="ECO:0008006" key="3">
    <source>
        <dbReference type="Google" id="ProtNLM"/>
    </source>
</evidence>
<reference evidence="1 2" key="2">
    <citation type="journal article" date="2012" name="Stand. Genomic Sci.">
        <title>Genome sequence of the moderately thermophilic, amino-acid-degrading and sulfur-reducing bacterium Thermovirga lienii type strain (Cas60314(T)).</title>
        <authorList>
            <person name="Goker M."/>
            <person name="Saunders E."/>
            <person name="Lapidus A."/>
            <person name="Nolan M."/>
            <person name="Lucas S."/>
            <person name="Hammon N."/>
            <person name="Deshpande S."/>
            <person name="Cheng J.F."/>
            <person name="Han C."/>
            <person name="Tapia R."/>
            <person name="Goodwin L.A."/>
            <person name="Pitluck S."/>
            <person name="Liolios K."/>
            <person name="Mavromatis K."/>
            <person name="Pagani I."/>
            <person name="Ivanova N."/>
            <person name="Mikhailova N."/>
            <person name="Pati A."/>
            <person name="Chen A."/>
            <person name="Palaniappan K."/>
            <person name="Land M."/>
            <person name="Chang Y.J."/>
            <person name="Jeffries C.D."/>
            <person name="Brambilla E.M."/>
            <person name="Rohde M."/>
            <person name="Spring S."/>
            <person name="Detter J.C."/>
            <person name="Woyke T."/>
            <person name="Bristow J."/>
            <person name="Eisen J.A."/>
            <person name="Markowitz V."/>
            <person name="Hugenholtz P."/>
            <person name="Kyrpides N.C."/>
            <person name="Klenk H.P."/>
        </authorList>
    </citation>
    <scope>NUCLEOTIDE SEQUENCE [LARGE SCALE GENOMIC DNA]</scope>
    <source>
        <strain evidence="2">ATCC BAA-1197 / DSM 17291 / Cas60314</strain>
    </source>
</reference>
<protein>
    <recommendedName>
        <fullName evidence="3">Metal-binding protein</fullName>
    </recommendedName>
</protein>
<dbReference type="PIRSF" id="PIRSF018748">
    <property type="entry name" value="UCP018748"/>
    <property type="match status" value="1"/>
</dbReference>
<keyword evidence="2" id="KW-1185">Reference proteome</keyword>
<reference evidence="2" key="1">
    <citation type="submission" date="2011-10" db="EMBL/GenBank/DDBJ databases">
        <title>The complete genome of chromosome of Thermovirga lienii DSM 17291.</title>
        <authorList>
            <consortium name="US DOE Joint Genome Institute (JGI-PGF)"/>
            <person name="Lucas S."/>
            <person name="Copeland A."/>
            <person name="Lapidus A."/>
            <person name="Glavina del Rio T."/>
            <person name="Dalin E."/>
            <person name="Tice H."/>
            <person name="Bruce D."/>
            <person name="Goodwin L."/>
            <person name="Pitluck S."/>
            <person name="Peters L."/>
            <person name="Mikhailova N."/>
            <person name="Saunders E."/>
            <person name="Kyrpides N."/>
            <person name="Mavromatis K."/>
            <person name="Ivanova N."/>
            <person name="Last F.I."/>
            <person name="Brettin T."/>
            <person name="Detter J.C."/>
            <person name="Han C."/>
            <person name="Larimer F."/>
            <person name="Land M."/>
            <person name="Hauser L."/>
            <person name="Markowitz V."/>
            <person name="Cheng J.-F."/>
            <person name="Hugenholtz P."/>
            <person name="Woyke T."/>
            <person name="Wu D."/>
            <person name="Spring S."/>
            <person name="Schroeder M."/>
            <person name="Brambilla E.-M."/>
            <person name="Klenk H.-P."/>
            <person name="Eisen J.A."/>
        </authorList>
    </citation>
    <scope>NUCLEOTIDE SEQUENCE [LARGE SCALE GENOMIC DNA]</scope>
    <source>
        <strain evidence="2">ATCC BAA-1197 / DSM 17291 / Cas60314</strain>
    </source>
</reference>
<dbReference type="EMBL" id="CP003096">
    <property type="protein sequence ID" value="AER67205.1"/>
    <property type="molecule type" value="Genomic_DNA"/>
</dbReference>
<dbReference type="AlphaFoldDB" id="G7V716"/>
<organism evidence="1 2">
    <name type="scientific">Thermovirga lienii (strain ATCC BAA-1197 / DSM 17291 / Cas60314)</name>
    <dbReference type="NCBI Taxonomy" id="580340"/>
    <lineage>
        <taxon>Bacteria</taxon>
        <taxon>Thermotogati</taxon>
        <taxon>Synergistota</taxon>
        <taxon>Synergistia</taxon>
        <taxon>Synergistales</taxon>
        <taxon>Thermovirgaceae</taxon>
        <taxon>Thermovirga</taxon>
    </lineage>
</organism>
<accession>G7V716</accession>
<sequence>MKGSIFVERVPLVDKVLHEHGFSDYKWIRPSDVPVSQWVRVKCMYGCPDYGRNASCPPNVPSVSECSRFLAEYEKAVLIHLFCDSTLDGMREWVVRNQKELLKVEKTIFVEGMEKAFLLSFDNCNLCGTCAGNVVECRFPYMRRPTMEAFGIEVFTLVKMLGYGISVKKDTKESTDRFALLLVQ</sequence>
<dbReference type="KEGG" id="tli:Tlie_1481"/>
<dbReference type="Proteomes" id="UP000005868">
    <property type="component" value="Chromosome"/>
</dbReference>
<gene>
    <name evidence="1" type="ordered locus">Tlie_1481</name>
</gene>
<name>G7V716_THELD</name>
<dbReference type="InterPro" id="IPR019271">
    <property type="entry name" value="DUF2284_metal-binding"/>
</dbReference>
<dbReference type="STRING" id="580340.Tlie_1481"/>
<dbReference type="HOGENOM" id="CLU_097790_1_0_0"/>
<dbReference type="OrthoDB" id="5420534at2"/>
<proteinExistence type="predicted"/>
<evidence type="ECO:0000313" key="2">
    <source>
        <dbReference type="Proteomes" id="UP000005868"/>
    </source>
</evidence>